<feature type="region of interest" description="Disordered" evidence="2">
    <location>
        <begin position="80"/>
        <end position="216"/>
    </location>
</feature>
<keyword evidence="4" id="KW-1185">Reference proteome</keyword>
<feature type="compositionally biased region" description="Low complexity" evidence="2">
    <location>
        <begin position="114"/>
        <end position="123"/>
    </location>
</feature>
<dbReference type="PANTHER" id="PTHR12300">
    <property type="entry name" value="HVA22-LIKE PROTEINS"/>
    <property type="match status" value="1"/>
</dbReference>
<dbReference type="AlphaFoldDB" id="A0AAD5DBD9"/>
<dbReference type="GO" id="GO:0016020">
    <property type="term" value="C:membrane"/>
    <property type="evidence" value="ECO:0007669"/>
    <property type="project" value="UniProtKB-SubCell"/>
</dbReference>
<reference evidence="3" key="1">
    <citation type="submission" date="2022-06" db="EMBL/GenBank/DDBJ databases">
        <title>Uncovering the hologenomic basis of an extraordinary plant invasion.</title>
        <authorList>
            <person name="Bieker V.C."/>
            <person name="Martin M.D."/>
            <person name="Gilbert T."/>
            <person name="Hodgins K."/>
            <person name="Battlay P."/>
            <person name="Petersen B."/>
            <person name="Wilson J."/>
        </authorList>
    </citation>
    <scope>NUCLEOTIDE SEQUENCE</scope>
    <source>
        <strain evidence="3">AA19_3_7</strain>
        <tissue evidence="3">Leaf</tissue>
    </source>
</reference>
<evidence type="ECO:0000313" key="4">
    <source>
        <dbReference type="Proteomes" id="UP001206925"/>
    </source>
</evidence>
<comment type="similarity">
    <text evidence="1">Belongs to the DP1 family.</text>
</comment>
<dbReference type="Proteomes" id="UP001206925">
    <property type="component" value="Unassembled WGS sequence"/>
</dbReference>
<feature type="compositionally biased region" description="Polar residues" evidence="2">
    <location>
        <begin position="151"/>
        <end position="170"/>
    </location>
</feature>
<protein>
    <recommendedName>
        <fullName evidence="1">HVA22-like protein</fullName>
    </recommendedName>
</protein>
<proteinExistence type="inferred from homology"/>
<comment type="caution">
    <text evidence="3">The sequence shown here is derived from an EMBL/GenBank/DDBJ whole genome shotgun (WGS) entry which is preliminary data.</text>
</comment>
<gene>
    <name evidence="3" type="ORF">M8C21_032834</name>
</gene>
<evidence type="ECO:0000256" key="2">
    <source>
        <dbReference type="SAM" id="MobiDB-lite"/>
    </source>
</evidence>
<organism evidence="3 4">
    <name type="scientific">Ambrosia artemisiifolia</name>
    <name type="common">Common ragweed</name>
    <dbReference type="NCBI Taxonomy" id="4212"/>
    <lineage>
        <taxon>Eukaryota</taxon>
        <taxon>Viridiplantae</taxon>
        <taxon>Streptophyta</taxon>
        <taxon>Embryophyta</taxon>
        <taxon>Tracheophyta</taxon>
        <taxon>Spermatophyta</taxon>
        <taxon>Magnoliopsida</taxon>
        <taxon>eudicotyledons</taxon>
        <taxon>Gunneridae</taxon>
        <taxon>Pentapetalae</taxon>
        <taxon>asterids</taxon>
        <taxon>campanulids</taxon>
        <taxon>Asterales</taxon>
        <taxon>Asteraceae</taxon>
        <taxon>Asteroideae</taxon>
        <taxon>Heliantheae alliance</taxon>
        <taxon>Heliantheae</taxon>
        <taxon>Ambrosia</taxon>
    </lineage>
</organism>
<accession>A0AAD5DBD9</accession>
<evidence type="ECO:0000256" key="1">
    <source>
        <dbReference type="RuleBase" id="RU362006"/>
    </source>
</evidence>
<dbReference type="EMBL" id="JAMZMK010000479">
    <property type="protein sequence ID" value="KAI7756289.1"/>
    <property type="molecule type" value="Genomic_DNA"/>
</dbReference>
<name>A0AAD5DBD9_AMBAR</name>
<dbReference type="Pfam" id="PF03134">
    <property type="entry name" value="TB2_DP1_HVA22"/>
    <property type="match status" value="1"/>
</dbReference>
<dbReference type="PANTHER" id="PTHR12300:SF117">
    <property type="entry name" value="LP05237P-RELATED"/>
    <property type="match status" value="1"/>
</dbReference>
<comment type="subcellular location">
    <subcellularLocation>
        <location evidence="1">Membrane</location>
        <topology evidence="1">Multi-pass membrane protein</topology>
    </subcellularLocation>
</comment>
<evidence type="ECO:0000313" key="3">
    <source>
        <dbReference type="EMBL" id="KAI7756289.1"/>
    </source>
</evidence>
<sequence>MYSEAKLAFYIYLWYPKTMGTTYVYDSFFRPYISKHEPEIDRNLMELKTRAGDAFVLYWQRAASYGQTSIFDVLQYIASQSTPRPRPPQRPQTGRPRPAVPVTQQETNEPPSPVSSSSSDSASHQQETADAEHRPQVPPTPSSPAAVLRAQKSTSSQSLTVAEKPQTSNEAEMMETEETGSSNPDPNPPVKEVVMEKPVKVYTRARSRKGSVSSVR</sequence>
<dbReference type="InterPro" id="IPR004345">
    <property type="entry name" value="TB2_DP1_HVA22"/>
</dbReference>